<protein>
    <submittedName>
        <fullName evidence="7">Cytochrome c oxidase assembly protein</fullName>
    </submittedName>
</protein>
<feature type="transmembrane region" description="Helical" evidence="6">
    <location>
        <begin position="154"/>
        <end position="175"/>
    </location>
</feature>
<keyword evidence="5 6" id="KW-0472">Membrane</keyword>
<feature type="transmembrane region" description="Helical" evidence="6">
    <location>
        <begin position="122"/>
        <end position="142"/>
    </location>
</feature>
<dbReference type="RefSeq" id="WP_255438421.1">
    <property type="nucleotide sequence ID" value="NZ_JACAWY010000002.1"/>
</dbReference>
<dbReference type="EMBL" id="JBBGZW010000002">
    <property type="protein sequence ID" value="MEJ5047883.1"/>
    <property type="molecule type" value="Genomic_DNA"/>
</dbReference>
<feature type="transmembrane region" description="Helical" evidence="6">
    <location>
        <begin position="46"/>
        <end position="68"/>
    </location>
</feature>
<keyword evidence="2" id="KW-1003">Cell membrane</keyword>
<evidence type="ECO:0000256" key="5">
    <source>
        <dbReference type="ARBA" id="ARBA00023136"/>
    </source>
</evidence>
<dbReference type="InterPro" id="IPR019108">
    <property type="entry name" value="Caa3_assmbl_CtaG-rel"/>
</dbReference>
<feature type="transmembrane region" description="Helical" evidence="6">
    <location>
        <begin position="229"/>
        <end position="250"/>
    </location>
</feature>
<keyword evidence="4 6" id="KW-1133">Transmembrane helix</keyword>
<keyword evidence="8" id="KW-1185">Reference proteome</keyword>
<evidence type="ECO:0000256" key="2">
    <source>
        <dbReference type="ARBA" id="ARBA00022475"/>
    </source>
</evidence>
<feature type="transmembrane region" description="Helical" evidence="6">
    <location>
        <begin position="12"/>
        <end position="34"/>
    </location>
</feature>
<name>A0ABU8PYQ1_9GAMM</name>
<comment type="caution">
    <text evidence="7">The sequence shown here is derived from an EMBL/GenBank/DDBJ whole genome shotgun (WGS) entry which is preliminary data.</text>
</comment>
<evidence type="ECO:0000256" key="4">
    <source>
        <dbReference type="ARBA" id="ARBA00022989"/>
    </source>
</evidence>
<evidence type="ECO:0000256" key="3">
    <source>
        <dbReference type="ARBA" id="ARBA00022692"/>
    </source>
</evidence>
<dbReference type="Proteomes" id="UP001362100">
    <property type="component" value="Unassembled WGS sequence"/>
</dbReference>
<evidence type="ECO:0000313" key="8">
    <source>
        <dbReference type="Proteomes" id="UP001362100"/>
    </source>
</evidence>
<keyword evidence="3 6" id="KW-0812">Transmembrane</keyword>
<comment type="subcellular location">
    <subcellularLocation>
        <location evidence="1">Cell membrane</location>
        <topology evidence="1">Multi-pass membrane protein</topology>
    </subcellularLocation>
</comment>
<accession>A0ABU8PYQ1</accession>
<gene>
    <name evidence="7" type="ORF">WH298_22075</name>
</gene>
<organism evidence="7 8">
    <name type="scientific">Pantoea nemavictus</name>
    <dbReference type="NCBI Taxonomy" id="2726955"/>
    <lineage>
        <taxon>Bacteria</taxon>
        <taxon>Pseudomonadati</taxon>
        <taxon>Pseudomonadota</taxon>
        <taxon>Gammaproteobacteria</taxon>
        <taxon>Enterobacterales</taxon>
        <taxon>Erwiniaceae</taxon>
        <taxon>Pantoea</taxon>
    </lineage>
</organism>
<evidence type="ECO:0000256" key="6">
    <source>
        <dbReference type="SAM" id="Phobius"/>
    </source>
</evidence>
<evidence type="ECO:0000313" key="7">
    <source>
        <dbReference type="EMBL" id="MEJ5047883.1"/>
    </source>
</evidence>
<feature type="transmembrane region" description="Helical" evidence="6">
    <location>
        <begin position="187"/>
        <end position="209"/>
    </location>
</feature>
<dbReference type="Pfam" id="PF09678">
    <property type="entry name" value="Caa3_CtaG"/>
    <property type="match status" value="1"/>
</dbReference>
<proteinExistence type="predicted"/>
<sequence>MIHHGPPPGSSVLVLLLTLFPLCLLCLYAIAAFRRREASGWSGWRMASFTAGIMLIVIAVLPPVAPWAHHDLRGHMFQHLLLGMFGPLGLVFGAPGTLLILSLTKSGAHRFMNIMRLPPIRLLIHPVTAAILDIGGMYLLYLTPLFSLSMSHPVLFVLMHLHFVLSGYLFTWSIAGPDPAPHRPSRSLRLVVVFLATAAHAVLGKLMYGYGYPQGMSGSLNEVQSAAQWMYYGGDLAELLLVTGFFAAWFRQRSVLPDFMATRVARARKEE</sequence>
<evidence type="ECO:0000256" key="1">
    <source>
        <dbReference type="ARBA" id="ARBA00004651"/>
    </source>
</evidence>
<feature type="transmembrane region" description="Helical" evidence="6">
    <location>
        <begin position="80"/>
        <end position="101"/>
    </location>
</feature>
<reference evidence="7 8" key="1">
    <citation type="submission" date="2023-12" db="EMBL/GenBank/DDBJ databases">
        <title>Gut-associated functions are favored during microbiome assembly across C. elegans life.</title>
        <authorList>
            <person name="Zimmermann J."/>
        </authorList>
    </citation>
    <scope>NUCLEOTIDE SEQUENCE [LARGE SCALE GENOMIC DNA]</scope>
    <source>
        <strain evidence="7 8">BIGb0393</strain>
    </source>
</reference>